<keyword evidence="2" id="KW-0472">Membrane</keyword>
<dbReference type="HOGENOM" id="CLU_1349135_0_0_1"/>
<protein>
    <submittedName>
        <fullName evidence="3">Predicted protein</fullName>
    </submittedName>
</protein>
<feature type="transmembrane region" description="Helical" evidence="2">
    <location>
        <begin position="41"/>
        <end position="66"/>
    </location>
</feature>
<dbReference type="KEGG" id="lbc:LACBIDRAFT_332019"/>
<evidence type="ECO:0000313" key="3">
    <source>
        <dbReference type="EMBL" id="EDR02840.1"/>
    </source>
</evidence>
<dbReference type="GeneID" id="6082199"/>
<keyword evidence="2" id="KW-1133">Transmembrane helix</keyword>
<accession>B0DRB0</accession>
<dbReference type="RefSeq" id="XP_001886550.1">
    <property type="nucleotide sequence ID" value="XM_001886515.1"/>
</dbReference>
<keyword evidence="4" id="KW-1185">Reference proteome</keyword>
<keyword evidence="2" id="KW-0812">Transmembrane</keyword>
<proteinExistence type="predicted"/>
<name>B0DRB0_LACBS</name>
<reference evidence="3 4" key="1">
    <citation type="journal article" date="2008" name="Nature">
        <title>The genome of Laccaria bicolor provides insights into mycorrhizal symbiosis.</title>
        <authorList>
            <person name="Martin F."/>
            <person name="Aerts A."/>
            <person name="Ahren D."/>
            <person name="Brun A."/>
            <person name="Danchin E.G.J."/>
            <person name="Duchaussoy F."/>
            <person name="Gibon J."/>
            <person name="Kohler A."/>
            <person name="Lindquist E."/>
            <person name="Pereda V."/>
            <person name="Salamov A."/>
            <person name="Shapiro H.J."/>
            <person name="Wuyts J."/>
            <person name="Blaudez D."/>
            <person name="Buee M."/>
            <person name="Brokstein P."/>
            <person name="Canbaeck B."/>
            <person name="Cohen D."/>
            <person name="Courty P.E."/>
            <person name="Coutinho P.M."/>
            <person name="Delaruelle C."/>
            <person name="Detter J.C."/>
            <person name="Deveau A."/>
            <person name="DiFazio S."/>
            <person name="Duplessis S."/>
            <person name="Fraissinet-Tachet L."/>
            <person name="Lucic E."/>
            <person name="Frey-Klett P."/>
            <person name="Fourrey C."/>
            <person name="Feussner I."/>
            <person name="Gay G."/>
            <person name="Grimwood J."/>
            <person name="Hoegger P.J."/>
            <person name="Jain P."/>
            <person name="Kilaru S."/>
            <person name="Labbe J."/>
            <person name="Lin Y.C."/>
            <person name="Legue V."/>
            <person name="Le Tacon F."/>
            <person name="Marmeisse R."/>
            <person name="Melayah D."/>
            <person name="Montanini B."/>
            <person name="Muratet M."/>
            <person name="Nehls U."/>
            <person name="Niculita-Hirzel H."/>
            <person name="Oudot-Le Secq M.P."/>
            <person name="Peter M."/>
            <person name="Quesneville H."/>
            <person name="Rajashekar B."/>
            <person name="Reich M."/>
            <person name="Rouhier N."/>
            <person name="Schmutz J."/>
            <person name="Yin T."/>
            <person name="Chalot M."/>
            <person name="Henrissat B."/>
            <person name="Kuees U."/>
            <person name="Lucas S."/>
            <person name="Van de Peer Y."/>
            <person name="Podila G.K."/>
            <person name="Polle A."/>
            <person name="Pukkila P.J."/>
            <person name="Richardson P.M."/>
            <person name="Rouze P."/>
            <person name="Sanders I.R."/>
            <person name="Stajich J.E."/>
            <person name="Tunlid A."/>
            <person name="Tuskan G."/>
            <person name="Grigoriev I.V."/>
        </authorList>
    </citation>
    <scope>NUCLEOTIDE SEQUENCE [LARGE SCALE GENOMIC DNA]</scope>
    <source>
        <strain evidence="4">S238N-H82 / ATCC MYA-4686</strain>
    </source>
</reference>
<gene>
    <name evidence="3" type="ORF">LACBIDRAFT_332019</name>
</gene>
<feature type="region of interest" description="Disordered" evidence="1">
    <location>
        <begin position="170"/>
        <end position="191"/>
    </location>
</feature>
<organism evidence="4">
    <name type="scientific">Laccaria bicolor (strain S238N-H82 / ATCC MYA-4686)</name>
    <name type="common">Bicoloured deceiver</name>
    <name type="synonym">Laccaria laccata var. bicolor</name>
    <dbReference type="NCBI Taxonomy" id="486041"/>
    <lineage>
        <taxon>Eukaryota</taxon>
        <taxon>Fungi</taxon>
        <taxon>Dikarya</taxon>
        <taxon>Basidiomycota</taxon>
        <taxon>Agaricomycotina</taxon>
        <taxon>Agaricomycetes</taxon>
        <taxon>Agaricomycetidae</taxon>
        <taxon>Agaricales</taxon>
        <taxon>Agaricineae</taxon>
        <taxon>Hydnangiaceae</taxon>
        <taxon>Laccaria</taxon>
    </lineage>
</organism>
<dbReference type="InParanoid" id="B0DRB0"/>
<sequence length="191" mass="20706">MSDLQLLLNSRNVRLVGETDAVHNLEPASDVKNFLSRRRTIIIVGGVVIGVAVCLCTGSNPLTIIVEWSKTALKFISRLLVVGRAHGIPVRVLERAPDASDRLLADGSTNNEGSAYGIRVQRNSSVRMEGRNEFDVSGSQNATGIAVEDSSRVEMTARSDTRIRVNGQDVTRQTGGSKRELQKHGNLISIS</sequence>
<dbReference type="EMBL" id="DS547128">
    <property type="protein sequence ID" value="EDR02840.1"/>
    <property type="molecule type" value="Genomic_DNA"/>
</dbReference>
<evidence type="ECO:0000256" key="1">
    <source>
        <dbReference type="SAM" id="MobiDB-lite"/>
    </source>
</evidence>
<evidence type="ECO:0000256" key="2">
    <source>
        <dbReference type="SAM" id="Phobius"/>
    </source>
</evidence>
<dbReference type="AlphaFoldDB" id="B0DRB0"/>
<dbReference type="Proteomes" id="UP000001194">
    <property type="component" value="Unassembled WGS sequence"/>
</dbReference>
<evidence type="ECO:0000313" key="4">
    <source>
        <dbReference type="Proteomes" id="UP000001194"/>
    </source>
</evidence>